<gene>
    <name evidence="2" type="ORF">EV680_10338</name>
    <name evidence="3" type="ORF">LVJ78_00010</name>
</gene>
<dbReference type="EMBL" id="SLXE01000003">
    <property type="protein sequence ID" value="TCP09297.1"/>
    <property type="molecule type" value="Genomic_DNA"/>
</dbReference>
<keyword evidence="4" id="KW-1185">Reference proteome</keyword>
<dbReference type="Pfam" id="PF14207">
    <property type="entry name" value="DpnD-PcfM"/>
    <property type="match status" value="1"/>
</dbReference>
<dbReference type="EMBL" id="CP091507">
    <property type="protein sequence ID" value="UOO79458.1"/>
    <property type="molecule type" value="Genomic_DNA"/>
</dbReference>
<protein>
    <submittedName>
        <fullName evidence="3">DpnD/PcfM family protein</fullName>
    </submittedName>
    <submittedName>
        <fullName evidence="2">DpnD/PcfM-like protein</fullName>
    </submittedName>
</protein>
<dbReference type="AlphaFoldDB" id="A0AAE9KIP9"/>
<reference evidence="3" key="2">
    <citation type="submission" date="2021-12" db="EMBL/GenBank/DDBJ databases">
        <authorList>
            <person name="Veyrier F.J."/>
        </authorList>
    </citation>
    <scope>NUCLEOTIDE SEQUENCE</scope>
    <source>
        <strain evidence="3">1258/02</strain>
    </source>
</reference>
<evidence type="ECO:0000313" key="3">
    <source>
        <dbReference type="EMBL" id="UOO79458.1"/>
    </source>
</evidence>
<evidence type="ECO:0000313" key="5">
    <source>
        <dbReference type="Proteomes" id="UP000829756"/>
    </source>
</evidence>
<dbReference type="Proteomes" id="UP000294721">
    <property type="component" value="Unassembled WGS sequence"/>
</dbReference>
<accession>A0AAE9KIP9</accession>
<dbReference type="Proteomes" id="UP000829756">
    <property type="component" value="Chromosome"/>
</dbReference>
<organism evidence="3 5">
    <name type="scientific">Uruburuella suis</name>
    <dbReference type="NCBI Taxonomy" id="252130"/>
    <lineage>
        <taxon>Bacteria</taxon>
        <taxon>Pseudomonadati</taxon>
        <taxon>Pseudomonadota</taxon>
        <taxon>Betaproteobacteria</taxon>
        <taxon>Neisseriales</taxon>
        <taxon>Neisseriaceae</taxon>
        <taxon>Uruburuella</taxon>
    </lineage>
</organism>
<proteinExistence type="predicted"/>
<evidence type="ECO:0000259" key="1">
    <source>
        <dbReference type="Pfam" id="PF14207"/>
    </source>
</evidence>
<evidence type="ECO:0000313" key="2">
    <source>
        <dbReference type="EMBL" id="TCP09297.1"/>
    </source>
</evidence>
<feature type="domain" description="DpnD/PcfM-like C-terminal" evidence="1">
    <location>
        <begin position="5"/>
        <end position="48"/>
    </location>
</feature>
<name>A0AAE9KIP9_9NEIS</name>
<evidence type="ECO:0000313" key="4">
    <source>
        <dbReference type="Proteomes" id="UP000294721"/>
    </source>
</evidence>
<reference evidence="3" key="3">
    <citation type="journal article" date="2022" name="Res Sq">
        <title>Evolution of multicellular longitudinally dividing oral cavity symbionts (Neisseriaceae).</title>
        <authorList>
            <person name="Nyongesa S."/>
            <person name="Weber P."/>
            <person name="Bernet E."/>
            <person name="Pullido F."/>
            <person name="Nieckarz M."/>
            <person name="Delaby M."/>
            <person name="Nieves C."/>
            <person name="Viehboeck T."/>
            <person name="Krause N."/>
            <person name="Rivera-Millot A."/>
            <person name="Nakamura A."/>
            <person name="Vischer N."/>
            <person name="VanNieuwenhze M."/>
            <person name="Brun Y."/>
            <person name="Cava F."/>
            <person name="Bulgheresi S."/>
            <person name="Veyrier F."/>
        </authorList>
    </citation>
    <scope>NUCLEOTIDE SEQUENCE</scope>
    <source>
        <strain evidence="3">1258/02</strain>
    </source>
</reference>
<sequence>MALFQIEIQETLRRVVTLESESPALALAQVKQRYQQEEIVLDWQDWVDTHIQISHAD</sequence>
<dbReference type="RefSeq" id="WP_132952616.1">
    <property type="nucleotide sequence ID" value="NZ_CP091507.1"/>
</dbReference>
<reference evidence="2 4" key="1">
    <citation type="submission" date="2019-03" db="EMBL/GenBank/DDBJ databases">
        <title>Genomic Encyclopedia of Type Strains, Phase IV (KMG-IV): sequencing the most valuable type-strain genomes for metagenomic binning, comparative biology and taxonomic classification.</title>
        <authorList>
            <person name="Goeker M."/>
        </authorList>
    </citation>
    <scope>NUCLEOTIDE SEQUENCE [LARGE SCALE GENOMIC DNA]</scope>
    <source>
        <strain evidence="2 4">DSM 17474</strain>
    </source>
</reference>
<dbReference type="InterPro" id="IPR025575">
    <property type="entry name" value="DpnD/PcfM_C"/>
</dbReference>
<dbReference type="KEGG" id="usu:LVJ78_00010"/>